<organism evidence="8 9">
    <name type="scientific">Corynespora cassiicola Philippines</name>
    <dbReference type="NCBI Taxonomy" id="1448308"/>
    <lineage>
        <taxon>Eukaryota</taxon>
        <taxon>Fungi</taxon>
        <taxon>Dikarya</taxon>
        <taxon>Ascomycota</taxon>
        <taxon>Pezizomycotina</taxon>
        <taxon>Dothideomycetes</taxon>
        <taxon>Pleosporomycetidae</taxon>
        <taxon>Pleosporales</taxon>
        <taxon>Corynesporascaceae</taxon>
        <taxon>Corynespora</taxon>
    </lineage>
</organism>
<dbReference type="GO" id="GO:0008270">
    <property type="term" value="F:zinc ion binding"/>
    <property type="evidence" value="ECO:0007669"/>
    <property type="project" value="InterPro"/>
</dbReference>
<dbReference type="CDD" id="cd12148">
    <property type="entry name" value="fungal_TF_MHR"/>
    <property type="match status" value="1"/>
</dbReference>
<sequence length="665" mass="73522">MARWPEALDSSDTTISAADAPPESLTAGRDEAAKRPRACDGCRAAKVRCVLSSPNTSSPSCPRCLKAGKTCITSPAVGPRKKRKKAVNRVLELEKKIDLLTASLCAKNDGQPFPIDSPELRETRPTLFLAIMAAASYDEPDLQRKLVGELTRAFAEKIIVGAEKSFELIQALQISITWTWLPDYLEEFQFYQQVHISTAMAIELGLGRRLPQKRATPYGNHAFPRKNQGSQASMSIDPTSLEARRAWLACYYLSSTMTIMKRRPLLLTWTRFMEESYELLRTAPERAPTDEYFCAHIWAHHLSEDVAQQIASDDFDDPANAARLAFTLRKVDRDLSQFHRYLPDGFVRESLSITFGVIPLYFYGVALHCDFVDGKREEQQSSQPSPLPTALPSVTLPDTVTLSKANISTVTSCLLNVRTVTEAFLAMNADTMRCLPTINYGRVVLAGAMLFKLYIFVDQDSNLAAVIQKDQLGVGPCLDRLVRQFQLAAAGRCCRPASRMLGVLLAIKDSFSAYCTRQGSNNRYNTKDQALHSSQNPPSQSVPISRQEWLPQHQHHQPATPTHDQGNSVTSTLTEFSGAPSQSYMNGTGLTPWDGDFFTAALSVEEFSYSLGINLNGEELTDYCAVGGNGMSSDVNMQHNSIRNVELASMSSNSNGLASASWTTW</sequence>
<dbReference type="SUPFAM" id="SSF57701">
    <property type="entry name" value="Zn2/Cys6 DNA-binding domain"/>
    <property type="match status" value="1"/>
</dbReference>
<dbReference type="PANTHER" id="PTHR31845">
    <property type="entry name" value="FINGER DOMAIN PROTEIN, PUTATIVE-RELATED"/>
    <property type="match status" value="1"/>
</dbReference>
<feature type="domain" description="Zn(2)-C6 fungal-type" evidence="7">
    <location>
        <begin position="38"/>
        <end position="73"/>
    </location>
</feature>
<dbReference type="OrthoDB" id="8062037at2759"/>
<dbReference type="GO" id="GO:0000981">
    <property type="term" value="F:DNA-binding transcription factor activity, RNA polymerase II-specific"/>
    <property type="evidence" value="ECO:0007669"/>
    <property type="project" value="InterPro"/>
</dbReference>
<keyword evidence="2" id="KW-0805">Transcription regulation</keyword>
<dbReference type="SMART" id="SM00066">
    <property type="entry name" value="GAL4"/>
    <property type="match status" value="1"/>
</dbReference>
<gene>
    <name evidence="8" type="ORF">BS50DRAFT_664986</name>
</gene>
<evidence type="ECO:0000313" key="9">
    <source>
        <dbReference type="Proteomes" id="UP000240883"/>
    </source>
</evidence>
<dbReference type="InterPro" id="IPR051089">
    <property type="entry name" value="prtT"/>
</dbReference>
<protein>
    <recommendedName>
        <fullName evidence="7">Zn(2)-C6 fungal-type domain-containing protein</fullName>
    </recommendedName>
</protein>
<evidence type="ECO:0000256" key="3">
    <source>
        <dbReference type="ARBA" id="ARBA00023125"/>
    </source>
</evidence>
<feature type="region of interest" description="Disordered" evidence="6">
    <location>
        <begin position="1"/>
        <end position="32"/>
    </location>
</feature>
<comment type="subcellular location">
    <subcellularLocation>
        <location evidence="1">Nucleus</location>
    </subcellularLocation>
</comment>
<name>A0A2T2NQG7_CORCC</name>
<keyword evidence="5" id="KW-0539">Nucleus</keyword>
<evidence type="ECO:0000256" key="2">
    <source>
        <dbReference type="ARBA" id="ARBA00023015"/>
    </source>
</evidence>
<keyword evidence="9" id="KW-1185">Reference proteome</keyword>
<reference evidence="8 9" key="1">
    <citation type="journal article" date="2018" name="Front. Microbiol.">
        <title>Genome-Wide Analysis of Corynespora cassiicola Leaf Fall Disease Putative Effectors.</title>
        <authorList>
            <person name="Lopez D."/>
            <person name="Ribeiro S."/>
            <person name="Label P."/>
            <person name="Fumanal B."/>
            <person name="Venisse J.S."/>
            <person name="Kohler A."/>
            <person name="de Oliveira R.R."/>
            <person name="Labutti K."/>
            <person name="Lipzen A."/>
            <person name="Lail K."/>
            <person name="Bauer D."/>
            <person name="Ohm R.A."/>
            <person name="Barry K.W."/>
            <person name="Spatafora J."/>
            <person name="Grigoriev I.V."/>
            <person name="Martin F.M."/>
            <person name="Pujade-Renaud V."/>
        </authorList>
    </citation>
    <scope>NUCLEOTIDE SEQUENCE [LARGE SCALE GENOMIC DNA]</scope>
    <source>
        <strain evidence="8 9">Philippines</strain>
    </source>
</reference>
<evidence type="ECO:0000256" key="5">
    <source>
        <dbReference type="ARBA" id="ARBA00023242"/>
    </source>
</evidence>
<keyword evidence="3" id="KW-0238">DNA-binding</keyword>
<keyword evidence="4" id="KW-0804">Transcription</keyword>
<dbReference type="InterPro" id="IPR036864">
    <property type="entry name" value="Zn2-C6_fun-type_DNA-bd_sf"/>
</dbReference>
<feature type="region of interest" description="Disordered" evidence="6">
    <location>
        <begin position="549"/>
        <end position="578"/>
    </location>
</feature>
<accession>A0A2T2NQG7</accession>
<dbReference type="Gene3D" id="4.10.240.10">
    <property type="entry name" value="Zn(2)-C6 fungal-type DNA-binding domain"/>
    <property type="match status" value="1"/>
</dbReference>
<evidence type="ECO:0000259" key="7">
    <source>
        <dbReference type="PROSITE" id="PS50048"/>
    </source>
</evidence>
<dbReference type="InterPro" id="IPR001138">
    <property type="entry name" value="Zn2Cys6_DnaBD"/>
</dbReference>
<dbReference type="CDD" id="cd00067">
    <property type="entry name" value="GAL4"/>
    <property type="match status" value="1"/>
</dbReference>
<dbReference type="PROSITE" id="PS50048">
    <property type="entry name" value="ZN2_CY6_FUNGAL_2"/>
    <property type="match status" value="1"/>
</dbReference>
<dbReference type="GO" id="GO:0005634">
    <property type="term" value="C:nucleus"/>
    <property type="evidence" value="ECO:0007669"/>
    <property type="project" value="UniProtKB-SubCell"/>
</dbReference>
<dbReference type="PANTHER" id="PTHR31845:SF39">
    <property type="entry name" value="TRANSCRIPTION FACTOR PBCR-RELATED"/>
    <property type="match status" value="1"/>
</dbReference>
<evidence type="ECO:0000313" key="8">
    <source>
        <dbReference type="EMBL" id="PSN67654.1"/>
    </source>
</evidence>
<feature type="compositionally biased region" description="Polar residues" evidence="6">
    <location>
        <begin position="566"/>
        <end position="578"/>
    </location>
</feature>
<feature type="region of interest" description="Disordered" evidence="6">
    <location>
        <begin position="525"/>
        <end position="544"/>
    </location>
</feature>
<evidence type="ECO:0000256" key="4">
    <source>
        <dbReference type="ARBA" id="ARBA00023163"/>
    </source>
</evidence>
<evidence type="ECO:0000256" key="1">
    <source>
        <dbReference type="ARBA" id="ARBA00004123"/>
    </source>
</evidence>
<proteinExistence type="predicted"/>
<feature type="compositionally biased region" description="Polar residues" evidence="6">
    <location>
        <begin position="531"/>
        <end position="544"/>
    </location>
</feature>
<dbReference type="PROSITE" id="PS00463">
    <property type="entry name" value="ZN2_CY6_FUNGAL_1"/>
    <property type="match status" value="1"/>
</dbReference>
<dbReference type="Proteomes" id="UP000240883">
    <property type="component" value="Unassembled WGS sequence"/>
</dbReference>
<dbReference type="EMBL" id="KZ678134">
    <property type="protein sequence ID" value="PSN67654.1"/>
    <property type="molecule type" value="Genomic_DNA"/>
</dbReference>
<evidence type="ECO:0000256" key="6">
    <source>
        <dbReference type="SAM" id="MobiDB-lite"/>
    </source>
</evidence>
<dbReference type="AlphaFoldDB" id="A0A2T2NQG7"/>
<dbReference type="GO" id="GO:0000976">
    <property type="term" value="F:transcription cis-regulatory region binding"/>
    <property type="evidence" value="ECO:0007669"/>
    <property type="project" value="TreeGrafter"/>
</dbReference>